<keyword evidence="2" id="KW-0175">Coiled coil</keyword>
<evidence type="ECO:0000313" key="5">
    <source>
        <dbReference type="RefSeq" id="XP_056693652.1"/>
    </source>
</evidence>
<proteinExistence type="inferred from homology"/>
<sequence length="1179" mass="132017">MASMSEMKEPSPDNMAVTGVAITFPINDFPSSPTSSPSKLPRRLRRRLSECRNTPTAEEIDAKLKEADLRRQQFHEFLSSKARPKQRSPSWSPSQELDLGQRLEAKLNAAEQKRLSILSKAQTRLARLDELRQAAKSEVKMRAEKERGELGVKVESRVQQAEANRMLILKSRRQRKAARKERTAQSLTRRMIQESKYKECVRAAIHHKRAAAERKRQGLLEKTSSKAHARLVRVQRAANYVYSQREMERIKKRQELDDRLQRARRQRAELLRQRKSLTGSPHVNCSVTHDKALNLARRLSRCWRRFVKFRGTTLSLAKDFARLNINEKSVKSMPFEQLAVQIESDASLKVVKSLVDRLEVRLRGRQGISGSSGLENIDHLLKRVASPIRRRNGSHASRTRGQKRAVSGGEGTKSPRKLSRYAVRIVLCAYMILGHPDAVLSGKGGHETALAETAVKFIQEFELLIRIILEGCCLKSTSGNNRTTFRSQLETFDKAWCSYLYSFVVWKVKDARLLEDDLVRAACQMELSMMHTCKLTPEGDNSGLTHDMKAIQKQVMEDQILLKAKVQDLSGDAGIIRMENAISDTRTKFFESKESRSPFTPPVAHISSPGYSSSSDSSPSSVSGEANSSSGGRERPSIVARALFKEDDTTASQAVLSSLQEAHGADVQLSSNKMPITENELLVNEIVHEHCHGFADKLYMDDEADNGFKVKIKETMEKAFWDGIMESMNQEQPDFSWVLKLMTEVRDELCEMSPGRWRHEIIDTIDIDILSQVLAGGTLDMNYLGKLLEYALTTLQKLSAPVNDDEMKAAHLNMLKELSEVSHSGDNTRSSYAIAVIKGLRFVLNEIQKLKREISRARIRMIEPMIQGPAGLDYLQKAFSNRYGPPSDASSCLPLTKSWLALSNTNVEREWDEYLDSLSTLPDTQATSSQGMPQTTLRTGGSVSVMSRTRSLGPTTTGKEQPECRGERTDLFLRVGLLKLVSEIEGLVQEAVPETLKLNTSRLREIQSQLQKIIVISTSMLVLRQALLSEHLVTNPSDMEIVISKSAKQLSEVLNKVEDVGIPDIVEAIIGLSDDVNHVINLEKLRARTGMVENMLSKSLKSGDAIFTHVSRAVYLAVRAAVLGGTGSKGKQLVEMALRRVGAAFLCEKVVVVAEFLIVVANVSANVHGPWYEQLLKNL</sequence>
<feature type="region of interest" description="Disordered" evidence="3">
    <location>
        <begin position="77"/>
        <end position="97"/>
    </location>
</feature>
<feature type="compositionally biased region" description="Basic residues" evidence="3">
    <location>
        <begin position="389"/>
        <end position="403"/>
    </location>
</feature>
<evidence type="ECO:0000313" key="4">
    <source>
        <dbReference type="Proteomes" id="UP000813463"/>
    </source>
</evidence>
<comment type="similarity">
    <text evidence="1">Belongs to the TCP11 family.</text>
</comment>
<reference evidence="5" key="2">
    <citation type="submission" date="2025-08" db="UniProtKB">
        <authorList>
            <consortium name="RefSeq"/>
        </authorList>
    </citation>
    <scope>IDENTIFICATION</scope>
    <source>
        <tissue evidence="5">Leaf</tissue>
    </source>
</reference>
<feature type="region of interest" description="Disordered" evidence="3">
    <location>
        <begin position="591"/>
        <end position="635"/>
    </location>
</feature>
<dbReference type="PANTHER" id="PTHR12832">
    <property type="entry name" value="TESTIS-SPECIFIC PROTEIN PBS13 T-COMPLEX 11"/>
    <property type="match status" value="1"/>
</dbReference>
<keyword evidence="4" id="KW-1185">Reference proteome</keyword>
<dbReference type="Pfam" id="PF05794">
    <property type="entry name" value="Tcp11"/>
    <property type="match status" value="1"/>
</dbReference>
<dbReference type="InterPro" id="IPR008862">
    <property type="entry name" value="Tcp11"/>
</dbReference>
<organism evidence="4 5">
    <name type="scientific">Spinacia oleracea</name>
    <name type="common">Spinach</name>
    <dbReference type="NCBI Taxonomy" id="3562"/>
    <lineage>
        <taxon>Eukaryota</taxon>
        <taxon>Viridiplantae</taxon>
        <taxon>Streptophyta</taxon>
        <taxon>Embryophyta</taxon>
        <taxon>Tracheophyta</taxon>
        <taxon>Spermatophyta</taxon>
        <taxon>Magnoliopsida</taxon>
        <taxon>eudicotyledons</taxon>
        <taxon>Gunneridae</taxon>
        <taxon>Pentapetalae</taxon>
        <taxon>Caryophyllales</taxon>
        <taxon>Chenopodiaceae</taxon>
        <taxon>Chenopodioideae</taxon>
        <taxon>Anserineae</taxon>
        <taxon>Spinacia</taxon>
    </lineage>
</organism>
<feature type="region of interest" description="Disordered" evidence="3">
    <location>
        <begin position="922"/>
        <end position="963"/>
    </location>
</feature>
<feature type="compositionally biased region" description="Low complexity" evidence="3">
    <location>
        <begin position="607"/>
        <end position="631"/>
    </location>
</feature>
<evidence type="ECO:0008006" key="6">
    <source>
        <dbReference type="Google" id="ProtNLM"/>
    </source>
</evidence>
<evidence type="ECO:0000256" key="1">
    <source>
        <dbReference type="ARBA" id="ARBA00010954"/>
    </source>
</evidence>
<feature type="region of interest" description="Disordered" evidence="3">
    <location>
        <begin position="389"/>
        <end position="415"/>
    </location>
</feature>
<accession>A0ABM3RDG4</accession>
<dbReference type="GeneID" id="110785495"/>
<feature type="compositionally biased region" description="Polar residues" evidence="3">
    <location>
        <begin position="922"/>
        <end position="959"/>
    </location>
</feature>
<gene>
    <name evidence="5" type="primary">LOC110785495</name>
</gene>
<dbReference type="RefSeq" id="XP_056693652.1">
    <property type="nucleotide sequence ID" value="XM_056837674.1"/>
</dbReference>
<reference evidence="4" key="1">
    <citation type="journal article" date="2021" name="Nat. Commun.">
        <title>Genomic analyses provide insights into spinach domestication and the genetic basis of agronomic traits.</title>
        <authorList>
            <person name="Cai X."/>
            <person name="Sun X."/>
            <person name="Xu C."/>
            <person name="Sun H."/>
            <person name="Wang X."/>
            <person name="Ge C."/>
            <person name="Zhang Z."/>
            <person name="Wang Q."/>
            <person name="Fei Z."/>
            <person name="Jiao C."/>
            <person name="Wang Q."/>
        </authorList>
    </citation>
    <scope>NUCLEOTIDE SEQUENCE [LARGE SCALE GENOMIC DNA]</scope>
    <source>
        <strain evidence="4">cv. Varoflay</strain>
    </source>
</reference>
<evidence type="ECO:0000256" key="2">
    <source>
        <dbReference type="SAM" id="Coils"/>
    </source>
</evidence>
<feature type="region of interest" description="Disordered" evidence="3">
    <location>
        <begin position="25"/>
        <end position="56"/>
    </location>
</feature>
<dbReference type="Proteomes" id="UP000813463">
    <property type="component" value="Chromosome 2"/>
</dbReference>
<name>A0ABM3RDG4_SPIOL</name>
<protein>
    <recommendedName>
        <fullName evidence="6">T-complex protein 11</fullName>
    </recommendedName>
</protein>
<feature type="coiled-coil region" evidence="2">
    <location>
        <begin position="253"/>
        <end position="280"/>
    </location>
</feature>
<dbReference type="PANTHER" id="PTHR12832:SF11">
    <property type="entry name" value="LD23868P"/>
    <property type="match status" value="1"/>
</dbReference>
<evidence type="ECO:0000256" key="3">
    <source>
        <dbReference type="SAM" id="MobiDB-lite"/>
    </source>
</evidence>
<feature type="compositionally biased region" description="Low complexity" evidence="3">
    <location>
        <begin position="30"/>
        <end position="39"/>
    </location>
</feature>